<proteinExistence type="predicted"/>
<gene>
    <name evidence="2" type="ORF">QUG02_23085</name>
</gene>
<dbReference type="InterPro" id="IPR035253">
    <property type="entry name" value="Lipoprotein_22_bac"/>
</dbReference>
<evidence type="ECO:0000313" key="2">
    <source>
        <dbReference type="EMBL" id="MDM5440958.1"/>
    </source>
</evidence>
<feature type="signal peptide" evidence="1">
    <location>
        <begin position="1"/>
        <end position="19"/>
    </location>
</feature>
<dbReference type="EMBL" id="JAUCFG010000002">
    <property type="protein sequence ID" value="MDM5440958.1"/>
    <property type="molecule type" value="Genomic_DNA"/>
</dbReference>
<name>A0ABT7RDC9_9BACI</name>
<dbReference type="PROSITE" id="PS51257">
    <property type="entry name" value="PROKAR_LIPOPROTEIN"/>
    <property type="match status" value="1"/>
</dbReference>
<dbReference type="Gene3D" id="3.30.70.3060">
    <property type="match status" value="1"/>
</dbReference>
<organism evidence="2 3">
    <name type="scientific">Bacillus hominis</name>
    <dbReference type="NCBI Taxonomy" id="2817478"/>
    <lineage>
        <taxon>Bacteria</taxon>
        <taxon>Bacillati</taxon>
        <taxon>Bacillota</taxon>
        <taxon>Bacilli</taxon>
        <taxon>Bacillales</taxon>
        <taxon>Bacillaceae</taxon>
        <taxon>Bacillus</taxon>
        <taxon>Bacillus cereus group</taxon>
    </lineage>
</organism>
<comment type="caution">
    <text evidence="2">The sequence shown here is derived from an EMBL/GenBank/DDBJ whole genome shotgun (WGS) entry which is preliminary data.</text>
</comment>
<dbReference type="RefSeq" id="WP_289360587.1">
    <property type="nucleotide sequence ID" value="NZ_JAUCFG010000002.1"/>
</dbReference>
<feature type="chain" id="PRO_5045804036" evidence="1">
    <location>
        <begin position="20"/>
        <end position="192"/>
    </location>
</feature>
<accession>A0ABT7RDC9</accession>
<evidence type="ECO:0000313" key="3">
    <source>
        <dbReference type="Proteomes" id="UP001224139"/>
    </source>
</evidence>
<keyword evidence="2" id="KW-0449">Lipoprotein</keyword>
<dbReference type="Gene3D" id="2.40.40.60">
    <property type="match status" value="1"/>
</dbReference>
<evidence type="ECO:0000256" key="1">
    <source>
        <dbReference type="SAM" id="SignalP"/>
    </source>
</evidence>
<dbReference type="NCBIfam" id="NF009121">
    <property type="entry name" value="PRK12473.1"/>
    <property type="match status" value="1"/>
</dbReference>
<dbReference type="Proteomes" id="UP001224139">
    <property type="component" value="Unassembled WGS sequence"/>
</dbReference>
<dbReference type="Pfam" id="PF17294">
    <property type="entry name" value="Lipoprotein_22"/>
    <property type="match status" value="1"/>
</dbReference>
<protein>
    <submittedName>
        <fullName evidence="2">Lipoprotein BA_5634 family protein</fullName>
    </submittedName>
</protein>
<reference evidence="2 3" key="1">
    <citation type="submission" date="2023-06" db="EMBL/GenBank/DDBJ databases">
        <title>Comparative genomics of Bacillaceae isolates and their secondary metabolite potential.</title>
        <authorList>
            <person name="Song L."/>
            <person name="Nielsen L.J."/>
            <person name="Mohite O."/>
            <person name="Xu X."/>
            <person name="Weber T."/>
            <person name="Kovacs A.T."/>
        </authorList>
    </citation>
    <scope>NUCLEOTIDE SEQUENCE [LARGE SCALE GENOMIC DNA]</scope>
    <source>
        <strain evidence="2 3">DX2.1</strain>
    </source>
</reference>
<sequence>MKKLVGIGLAAAISFGALSGCSLLGEKANGFVLYGTEEQVTQIADKNKKEVKEKDMYKMKLTTLEDKKVLVMDKKTGEELVKKELLSKVDEKDNTKPLDKLPAVTTDQGVLFAKDKVENATLDGAKLKYEGNTIIGSGRAYADMFAIVDDTTYGNVKGEEKFVGVLKFDKDPSKEFPGKNGVEGAQLVKIKK</sequence>
<keyword evidence="1" id="KW-0732">Signal</keyword>
<keyword evidence="3" id="KW-1185">Reference proteome</keyword>